<keyword evidence="1" id="KW-0472">Membrane</keyword>
<protein>
    <submittedName>
        <fullName evidence="2">Uncharacterized protein</fullName>
    </submittedName>
</protein>
<keyword evidence="1" id="KW-1133">Transmembrane helix</keyword>
<reference evidence="2 3" key="1">
    <citation type="submission" date="2017-12" db="EMBL/GenBank/DDBJ databases">
        <title>Sequencing, de novo assembly and annotation of complete genome of a new Thraustochytrid species, strain FCC1311.</title>
        <authorList>
            <person name="Sedici K."/>
            <person name="Godart F."/>
            <person name="Aiese Cigliano R."/>
            <person name="Sanseverino W."/>
            <person name="Barakat M."/>
            <person name="Ortet P."/>
            <person name="Marechal E."/>
            <person name="Cagnac O."/>
            <person name="Amato A."/>
        </authorList>
    </citation>
    <scope>NUCLEOTIDE SEQUENCE [LARGE SCALE GENOMIC DNA]</scope>
</reference>
<comment type="caution">
    <text evidence="2">The sequence shown here is derived from an EMBL/GenBank/DDBJ whole genome shotgun (WGS) entry which is preliminary data.</text>
</comment>
<proteinExistence type="predicted"/>
<evidence type="ECO:0000313" key="2">
    <source>
        <dbReference type="EMBL" id="GBG26164.1"/>
    </source>
</evidence>
<dbReference type="InParanoid" id="A0A2R5GEB6"/>
<keyword evidence="1" id="KW-0812">Transmembrane</keyword>
<feature type="transmembrane region" description="Helical" evidence="1">
    <location>
        <begin position="63"/>
        <end position="80"/>
    </location>
</feature>
<evidence type="ECO:0000313" key="3">
    <source>
        <dbReference type="Proteomes" id="UP000241890"/>
    </source>
</evidence>
<dbReference type="Proteomes" id="UP000241890">
    <property type="component" value="Unassembled WGS sequence"/>
</dbReference>
<feature type="transmembrane region" description="Helical" evidence="1">
    <location>
        <begin position="124"/>
        <end position="143"/>
    </location>
</feature>
<name>A0A2R5GEB6_9STRA</name>
<evidence type="ECO:0000256" key="1">
    <source>
        <dbReference type="SAM" id="Phobius"/>
    </source>
</evidence>
<sequence>MDEVDDGRKVGDAQLWSSHIRVEGVVLKGFVNLIMLGLMSWYVYEVRDTQWTCIADMELSLCIFRYFMAGAAALFLLPYLNEAFMVNATLLAVLEGKSEVLVGRRGEVLAVNEMGKVYFNGSSWRVYGGVIVALLKLPARLLGSLGQVRKGVHQLLVLVDVVQTVTLPFFAVLFVITSTTPTEIFINFIIAQSLARIDDEIVLLIVNRKSHVHSILTPFFKKRDRVPRDVSLFLEQGGTPPRVLVAYGLV</sequence>
<dbReference type="AlphaFoldDB" id="A0A2R5GEB6"/>
<gene>
    <name evidence="2" type="ORF">FCC1311_023842</name>
</gene>
<keyword evidence="3" id="KW-1185">Reference proteome</keyword>
<feature type="transmembrane region" description="Helical" evidence="1">
    <location>
        <begin position="155"/>
        <end position="176"/>
    </location>
</feature>
<feature type="transmembrane region" description="Helical" evidence="1">
    <location>
        <begin position="25"/>
        <end position="43"/>
    </location>
</feature>
<dbReference type="EMBL" id="BEYU01000019">
    <property type="protein sequence ID" value="GBG26164.1"/>
    <property type="molecule type" value="Genomic_DNA"/>
</dbReference>
<accession>A0A2R5GEB6</accession>
<organism evidence="2 3">
    <name type="scientific">Hondaea fermentalgiana</name>
    <dbReference type="NCBI Taxonomy" id="2315210"/>
    <lineage>
        <taxon>Eukaryota</taxon>
        <taxon>Sar</taxon>
        <taxon>Stramenopiles</taxon>
        <taxon>Bigyra</taxon>
        <taxon>Labyrinthulomycetes</taxon>
        <taxon>Thraustochytrida</taxon>
        <taxon>Thraustochytriidae</taxon>
        <taxon>Hondaea</taxon>
    </lineage>
</organism>